<reference evidence="2 3" key="1">
    <citation type="submission" date="2019-06" db="EMBL/GenBank/DDBJ databases">
        <title>A chromosomal-level reference genome of Carpinus fangiana (Coryloideae, Betulaceae).</title>
        <authorList>
            <person name="Yang X."/>
            <person name="Wang Z."/>
            <person name="Zhang L."/>
            <person name="Hao G."/>
            <person name="Liu J."/>
            <person name="Yang Y."/>
        </authorList>
    </citation>
    <scope>NUCLEOTIDE SEQUENCE [LARGE SCALE GENOMIC DNA]</scope>
    <source>
        <strain evidence="2">Cfa_2016G</strain>
        <tissue evidence="2">Leaf</tissue>
    </source>
</reference>
<dbReference type="AlphaFoldDB" id="A0A5N6KU43"/>
<dbReference type="SUPFAM" id="SSF55486">
    <property type="entry name" value="Metalloproteases ('zincins'), catalytic domain"/>
    <property type="match status" value="1"/>
</dbReference>
<dbReference type="OrthoDB" id="2142213at2759"/>
<feature type="chain" id="PRO_5024274346" evidence="1">
    <location>
        <begin position="30"/>
        <end position="369"/>
    </location>
</feature>
<protein>
    <submittedName>
        <fullName evidence="2">Uncharacterized protein</fullName>
    </submittedName>
</protein>
<gene>
    <name evidence="2" type="ORF">FH972_022898</name>
</gene>
<name>A0A5N6KU43_9ROSI</name>
<keyword evidence="3" id="KW-1185">Reference proteome</keyword>
<organism evidence="2 3">
    <name type="scientific">Carpinus fangiana</name>
    <dbReference type="NCBI Taxonomy" id="176857"/>
    <lineage>
        <taxon>Eukaryota</taxon>
        <taxon>Viridiplantae</taxon>
        <taxon>Streptophyta</taxon>
        <taxon>Embryophyta</taxon>
        <taxon>Tracheophyta</taxon>
        <taxon>Spermatophyta</taxon>
        <taxon>Magnoliopsida</taxon>
        <taxon>eudicotyledons</taxon>
        <taxon>Gunneridae</taxon>
        <taxon>Pentapetalae</taxon>
        <taxon>rosids</taxon>
        <taxon>fabids</taxon>
        <taxon>Fagales</taxon>
        <taxon>Betulaceae</taxon>
        <taxon>Carpinus</taxon>
    </lineage>
</organism>
<evidence type="ECO:0000313" key="3">
    <source>
        <dbReference type="Proteomes" id="UP000327013"/>
    </source>
</evidence>
<dbReference type="Proteomes" id="UP000327013">
    <property type="component" value="Unassembled WGS sequence"/>
</dbReference>
<evidence type="ECO:0000256" key="1">
    <source>
        <dbReference type="SAM" id="SignalP"/>
    </source>
</evidence>
<proteinExistence type="predicted"/>
<feature type="signal peptide" evidence="1">
    <location>
        <begin position="1"/>
        <end position="29"/>
    </location>
</feature>
<sequence length="369" mass="40034">MAYLQRYNQPLLALMLLHCLAWGPGPTSGGSPGTHCRSGSLKVKLTLCILLSFLPKNSPLFVTMMTQIKSIAILAFAAAAMAQKLDKPALTPDLDYLNQGNIDNHGPTQSTTAGYEAGQIPADCKDRAQAEGHDPADMEVTYVTYTDCADPWVFCRHKDSVPSLVDLQDMFGRVPVGMRDYVKHVMSFPGGQGAYNYGGDIVFFDTAGLTFDVWLHESAHSLDLQGAITGDSATTYSSTDNWVNNYNQDPNVADNYAQSNMVENFAQETVVAIYDKAVPGGFGGVQPSYNNLFHQYATVQGDAGAKIITGGTCNRALQPSGPVSISSTARRTTSAYERPEHTFSQKYSNLRAPNLKANTKDTCKIGHKH</sequence>
<comment type="caution">
    <text evidence="2">The sequence shown here is derived from an EMBL/GenBank/DDBJ whole genome shotgun (WGS) entry which is preliminary data.</text>
</comment>
<keyword evidence="1" id="KW-0732">Signal</keyword>
<accession>A0A5N6KU43</accession>
<evidence type="ECO:0000313" key="2">
    <source>
        <dbReference type="EMBL" id="KAB8345843.1"/>
    </source>
</evidence>
<dbReference type="EMBL" id="VIBQ01000013">
    <property type="protein sequence ID" value="KAB8345843.1"/>
    <property type="molecule type" value="Genomic_DNA"/>
</dbReference>